<comment type="subcellular location">
    <subcellularLocation>
        <location evidence="1">Membrane</location>
        <topology evidence="1">Multi-pass membrane protein</topology>
    </subcellularLocation>
</comment>
<feature type="transmembrane region" description="Helical" evidence="8">
    <location>
        <begin position="112"/>
        <end position="135"/>
    </location>
</feature>
<dbReference type="Proteomes" id="UP000234681">
    <property type="component" value="Chromosome 8"/>
</dbReference>
<dbReference type="PRINTS" id="PR01530">
    <property type="entry name" value="CHEMOKINER8"/>
</dbReference>
<dbReference type="EMBL" id="CH473954">
    <property type="protein sequence ID" value="EDL76888.1"/>
    <property type="molecule type" value="Genomic_DNA"/>
</dbReference>
<dbReference type="InterPro" id="IPR004068">
    <property type="entry name" value="Chemokine_CCR8"/>
</dbReference>
<dbReference type="GO" id="GO:0016020">
    <property type="term" value="C:membrane"/>
    <property type="evidence" value="ECO:0007669"/>
    <property type="project" value="UniProtKB-SubCell"/>
</dbReference>
<keyword evidence="2 8" id="KW-0812">Transmembrane</keyword>
<dbReference type="GO" id="GO:0006935">
    <property type="term" value="P:chemotaxis"/>
    <property type="evidence" value="ECO:0007669"/>
    <property type="project" value="InterPro"/>
</dbReference>
<feature type="domain" description="G-protein coupled receptors family 1 profile" evidence="9">
    <location>
        <begin position="1"/>
        <end position="132"/>
    </location>
</feature>
<evidence type="ECO:0000256" key="4">
    <source>
        <dbReference type="ARBA" id="ARBA00023040"/>
    </source>
</evidence>
<protein>
    <submittedName>
        <fullName evidence="10">RCG25870</fullName>
    </submittedName>
</protein>
<name>A6I3Y9_RAT</name>
<sequence length="187" mass="21628">MVFYQVSSEDGMLQCFQLYDEQSLRWKLFTHFEVNALGLLLPFAILLFCYVRILQQLRGCLNHNRTRAIKLVLTIVVVSLLFWVPFNVVLFLTSLHDMHILEGCATRQRLALATHVTEVISFMHCCVNPVIYAFIGEKFKKHLVDVFQKSCSHIFLYVGRQMPVGALERQLSSNQRSSHSSTLDYIL</sequence>
<keyword evidence="6" id="KW-0675">Receptor</keyword>
<evidence type="ECO:0000256" key="7">
    <source>
        <dbReference type="ARBA" id="ARBA00023224"/>
    </source>
</evidence>
<evidence type="ECO:0000256" key="1">
    <source>
        <dbReference type="ARBA" id="ARBA00004141"/>
    </source>
</evidence>
<evidence type="ECO:0000313" key="11">
    <source>
        <dbReference type="Proteomes" id="UP000234681"/>
    </source>
</evidence>
<dbReference type="GO" id="GO:0006955">
    <property type="term" value="P:immune response"/>
    <property type="evidence" value="ECO:0007669"/>
    <property type="project" value="InterPro"/>
</dbReference>
<keyword evidence="5 8" id="KW-0472">Membrane</keyword>
<evidence type="ECO:0000259" key="9">
    <source>
        <dbReference type="PROSITE" id="PS50262"/>
    </source>
</evidence>
<dbReference type="InterPro" id="IPR017452">
    <property type="entry name" value="GPCR_Rhodpsn_7TM"/>
</dbReference>
<feature type="transmembrane region" description="Helical" evidence="8">
    <location>
        <begin position="34"/>
        <end position="51"/>
    </location>
</feature>
<evidence type="ECO:0000313" key="10">
    <source>
        <dbReference type="EMBL" id="EDL76888.1"/>
    </source>
</evidence>
<dbReference type="PRINTS" id="PR00237">
    <property type="entry name" value="GPCRRHODOPSN"/>
</dbReference>
<keyword evidence="3 8" id="KW-1133">Transmembrane helix</keyword>
<dbReference type="GO" id="GO:0016493">
    <property type="term" value="F:C-C chemokine receptor activity"/>
    <property type="evidence" value="ECO:0007669"/>
    <property type="project" value="InterPro"/>
</dbReference>
<keyword evidence="7" id="KW-0807">Transducer</keyword>
<gene>
    <name evidence="10" type="ORF">rCG_25870</name>
</gene>
<dbReference type="PANTHER" id="PTHR10489">
    <property type="entry name" value="CELL ADHESION MOLECULE"/>
    <property type="match status" value="1"/>
</dbReference>
<dbReference type="Pfam" id="PF00001">
    <property type="entry name" value="7tm_1"/>
    <property type="match status" value="1"/>
</dbReference>
<dbReference type="PROSITE" id="PS50262">
    <property type="entry name" value="G_PROTEIN_RECEP_F1_2"/>
    <property type="match status" value="1"/>
</dbReference>
<keyword evidence="4" id="KW-0297">G-protein coupled receptor</keyword>
<dbReference type="AlphaFoldDB" id="A6I3Y9"/>
<dbReference type="SUPFAM" id="SSF81321">
    <property type="entry name" value="Family A G protein-coupled receptor-like"/>
    <property type="match status" value="1"/>
</dbReference>
<evidence type="ECO:0000256" key="2">
    <source>
        <dbReference type="ARBA" id="ARBA00022692"/>
    </source>
</evidence>
<feature type="transmembrane region" description="Helical" evidence="8">
    <location>
        <begin position="71"/>
        <end position="92"/>
    </location>
</feature>
<evidence type="ECO:0000256" key="5">
    <source>
        <dbReference type="ARBA" id="ARBA00023136"/>
    </source>
</evidence>
<organism evidence="10 11">
    <name type="scientific">Rattus norvegicus</name>
    <name type="common">Rat</name>
    <dbReference type="NCBI Taxonomy" id="10116"/>
    <lineage>
        <taxon>Eukaryota</taxon>
        <taxon>Metazoa</taxon>
        <taxon>Chordata</taxon>
        <taxon>Craniata</taxon>
        <taxon>Vertebrata</taxon>
        <taxon>Euteleostomi</taxon>
        <taxon>Mammalia</taxon>
        <taxon>Eutheria</taxon>
        <taxon>Euarchontoglires</taxon>
        <taxon>Glires</taxon>
        <taxon>Rodentia</taxon>
        <taxon>Myomorpha</taxon>
        <taxon>Muroidea</taxon>
        <taxon>Muridae</taxon>
        <taxon>Murinae</taxon>
        <taxon>Rattus</taxon>
    </lineage>
</organism>
<evidence type="ECO:0000256" key="6">
    <source>
        <dbReference type="ARBA" id="ARBA00023170"/>
    </source>
</evidence>
<proteinExistence type="predicted"/>
<dbReference type="GO" id="GO:0007204">
    <property type="term" value="P:positive regulation of cytosolic calcium ion concentration"/>
    <property type="evidence" value="ECO:0007669"/>
    <property type="project" value="InterPro"/>
</dbReference>
<dbReference type="PANTHER" id="PTHR10489:SF627">
    <property type="entry name" value="C-C CHEMOKINE RECEPTOR TYPE 8"/>
    <property type="match status" value="1"/>
</dbReference>
<dbReference type="InterPro" id="IPR000276">
    <property type="entry name" value="GPCR_Rhodpsn"/>
</dbReference>
<dbReference type="Gene3D" id="1.20.1070.10">
    <property type="entry name" value="Rhodopsin 7-helix transmembrane proteins"/>
    <property type="match status" value="1"/>
</dbReference>
<evidence type="ECO:0000256" key="8">
    <source>
        <dbReference type="SAM" id="Phobius"/>
    </source>
</evidence>
<dbReference type="InterPro" id="IPR050119">
    <property type="entry name" value="CCR1-9-like"/>
</dbReference>
<reference evidence="10 11" key="1">
    <citation type="submission" date="2005-09" db="EMBL/GenBank/DDBJ databases">
        <authorList>
            <person name="Mural R.J."/>
            <person name="Li P.W."/>
            <person name="Adams M.D."/>
            <person name="Amanatides P.G."/>
            <person name="Baden-Tillson H."/>
            <person name="Barnstead M."/>
            <person name="Chin S.H."/>
            <person name="Dew I."/>
            <person name="Evans C.A."/>
            <person name="Ferriera S."/>
            <person name="Flanigan M."/>
            <person name="Fosler C."/>
            <person name="Glodek A."/>
            <person name="Gu Z."/>
            <person name="Holt R.A."/>
            <person name="Jennings D."/>
            <person name="Kraft C.L."/>
            <person name="Lu F."/>
            <person name="Nguyen T."/>
            <person name="Nusskern D.R."/>
            <person name="Pfannkoch C.M."/>
            <person name="Sitter C."/>
            <person name="Sutton G.G."/>
            <person name="Venter J.C."/>
            <person name="Wang Z."/>
            <person name="Woodage T."/>
            <person name="Zheng X.H."/>
            <person name="Zhong F."/>
        </authorList>
    </citation>
    <scope>NUCLEOTIDE SEQUENCE [LARGE SCALE GENOMIC DNA]</scope>
    <source>
        <strain>BN</strain>
        <strain evidence="11">Sprague-Dawley</strain>
    </source>
</reference>
<evidence type="ECO:0000256" key="3">
    <source>
        <dbReference type="ARBA" id="ARBA00022989"/>
    </source>
</evidence>
<accession>A6I3Y9</accession>